<comment type="caution">
    <text evidence="5">The sequence shown here is derived from an EMBL/GenBank/DDBJ whole genome shotgun (WGS) entry which is preliminary data.</text>
</comment>
<dbReference type="PROSITE" id="PS00211">
    <property type="entry name" value="ABC_TRANSPORTER_1"/>
    <property type="match status" value="1"/>
</dbReference>
<dbReference type="SMART" id="SM00382">
    <property type="entry name" value="AAA"/>
    <property type="match status" value="1"/>
</dbReference>
<dbReference type="AlphaFoldDB" id="A0A5C6DSD7"/>
<evidence type="ECO:0000256" key="3">
    <source>
        <dbReference type="ARBA" id="ARBA00022840"/>
    </source>
</evidence>
<dbReference type="Gene3D" id="3.40.50.300">
    <property type="entry name" value="P-loop containing nucleotide triphosphate hydrolases"/>
    <property type="match status" value="1"/>
</dbReference>
<keyword evidence="2" id="KW-0547">Nucleotide-binding</keyword>
<keyword evidence="3 5" id="KW-0067">ATP-binding</keyword>
<keyword evidence="6" id="KW-1185">Reference proteome</keyword>
<dbReference type="RefSeq" id="WP_146526390.1">
    <property type="nucleotide sequence ID" value="NZ_SJPV01000003.1"/>
</dbReference>
<dbReference type="InterPro" id="IPR003439">
    <property type="entry name" value="ABC_transporter-like_ATP-bd"/>
</dbReference>
<evidence type="ECO:0000256" key="2">
    <source>
        <dbReference type="ARBA" id="ARBA00022741"/>
    </source>
</evidence>
<dbReference type="InterPro" id="IPR017871">
    <property type="entry name" value="ABC_transporter-like_CS"/>
</dbReference>
<dbReference type="Pfam" id="PF00005">
    <property type="entry name" value="ABC_tran"/>
    <property type="match status" value="1"/>
</dbReference>
<dbReference type="PANTHER" id="PTHR42781">
    <property type="entry name" value="SPERMIDINE/PUTRESCINE IMPORT ATP-BINDING PROTEIN POTA"/>
    <property type="match status" value="1"/>
</dbReference>
<evidence type="ECO:0000313" key="5">
    <source>
        <dbReference type="EMBL" id="TWU39688.1"/>
    </source>
</evidence>
<name>A0A5C6DSD7_9BACT</name>
<dbReference type="GO" id="GO:0005524">
    <property type="term" value="F:ATP binding"/>
    <property type="evidence" value="ECO:0007669"/>
    <property type="project" value="UniProtKB-KW"/>
</dbReference>
<accession>A0A5C6DSD7</accession>
<dbReference type="InterPro" id="IPR003593">
    <property type="entry name" value="AAA+_ATPase"/>
</dbReference>
<dbReference type="InterPro" id="IPR027417">
    <property type="entry name" value="P-loop_NTPase"/>
</dbReference>
<dbReference type="InterPro" id="IPR050093">
    <property type="entry name" value="ABC_SmlMolc_Importer"/>
</dbReference>
<dbReference type="GO" id="GO:0016887">
    <property type="term" value="F:ATP hydrolysis activity"/>
    <property type="evidence" value="ECO:0007669"/>
    <property type="project" value="InterPro"/>
</dbReference>
<protein>
    <submittedName>
        <fullName evidence="5">Sulfate/thiosulfate import ATP-binding protein CysA</fullName>
    </submittedName>
</protein>
<feature type="domain" description="ABC transporter" evidence="4">
    <location>
        <begin position="2"/>
        <end position="231"/>
    </location>
</feature>
<dbReference type="Proteomes" id="UP000319143">
    <property type="component" value="Unassembled WGS sequence"/>
</dbReference>
<evidence type="ECO:0000259" key="4">
    <source>
        <dbReference type="PROSITE" id="PS50893"/>
    </source>
</evidence>
<dbReference type="PANTHER" id="PTHR42781:SF4">
    <property type="entry name" value="SPERMIDINE_PUTRESCINE IMPORT ATP-BINDING PROTEIN POTA"/>
    <property type="match status" value="1"/>
</dbReference>
<evidence type="ECO:0000256" key="1">
    <source>
        <dbReference type="ARBA" id="ARBA00022448"/>
    </source>
</evidence>
<organism evidence="5 6">
    <name type="scientific">Novipirellula artificiosorum</name>
    <dbReference type="NCBI Taxonomy" id="2528016"/>
    <lineage>
        <taxon>Bacteria</taxon>
        <taxon>Pseudomonadati</taxon>
        <taxon>Planctomycetota</taxon>
        <taxon>Planctomycetia</taxon>
        <taxon>Pirellulales</taxon>
        <taxon>Pirellulaceae</taxon>
        <taxon>Novipirellula</taxon>
    </lineage>
</organism>
<keyword evidence="1" id="KW-0813">Transport</keyword>
<dbReference type="PROSITE" id="PS50893">
    <property type="entry name" value="ABC_TRANSPORTER_2"/>
    <property type="match status" value="1"/>
</dbReference>
<sequence>MIELEDVTIRAGRFELQKVSLCVPSGNYAVLMGRTGRGKTTLLEAICGLRAIASGSIRIDGTDVTDWSAGDRQIGYVPQDLALFPTFTVREHFEFALRLRKQPRPAIEKRTVELAGMLKVEALLNRSIEGLSGGERQRVALGRALSFRPSVLLLDEPLSALDESTRIQMQKLLREIKSEQHVTTLHVTHSQSEAEAVADLQLVIRDGHISIAGDAVEQSLVVAHQPNHELPL</sequence>
<reference evidence="5 6" key="1">
    <citation type="submission" date="2019-02" db="EMBL/GenBank/DDBJ databases">
        <title>Deep-cultivation of Planctomycetes and their phenomic and genomic characterization uncovers novel biology.</title>
        <authorList>
            <person name="Wiegand S."/>
            <person name="Jogler M."/>
            <person name="Boedeker C."/>
            <person name="Pinto D."/>
            <person name="Vollmers J."/>
            <person name="Rivas-Marin E."/>
            <person name="Kohn T."/>
            <person name="Peeters S.H."/>
            <person name="Heuer A."/>
            <person name="Rast P."/>
            <person name="Oberbeckmann S."/>
            <person name="Bunk B."/>
            <person name="Jeske O."/>
            <person name="Meyerdierks A."/>
            <person name="Storesund J.E."/>
            <person name="Kallscheuer N."/>
            <person name="Luecker S."/>
            <person name="Lage O.M."/>
            <person name="Pohl T."/>
            <person name="Merkel B.J."/>
            <person name="Hornburger P."/>
            <person name="Mueller R.-W."/>
            <person name="Bruemmer F."/>
            <person name="Labrenz M."/>
            <person name="Spormann A.M."/>
            <person name="Op Den Camp H."/>
            <person name="Overmann J."/>
            <person name="Amann R."/>
            <person name="Jetten M.S.M."/>
            <person name="Mascher T."/>
            <person name="Medema M.H."/>
            <person name="Devos D.P."/>
            <person name="Kaster A.-K."/>
            <person name="Ovreas L."/>
            <person name="Rohde M."/>
            <person name="Galperin M.Y."/>
            <person name="Jogler C."/>
        </authorList>
    </citation>
    <scope>NUCLEOTIDE SEQUENCE [LARGE SCALE GENOMIC DNA]</scope>
    <source>
        <strain evidence="5 6">Poly41</strain>
    </source>
</reference>
<dbReference type="EMBL" id="SJPV01000003">
    <property type="protein sequence ID" value="TWU39688.1"/>
    <property type="molecule type" value="Genomic_DNA"/>
</dbReference>
<evidence type="ECO:0000313" key="6">
    <source>
        <dbReference type="Proteomes" id="UP000319143"/>
    </source>
</evidence>
<proteinExistence type="predicted"/>
<dbReference type="SUPFAM" id="SSF52540">
    <property type="entry name" value="P-loop containing nucleoside triphosphate hydrolases"/>
    <property type="match status" value="1"/>
</dbReference>
<gene>
    <name evidence="5" type="primary">cysA_2</name>
    <name evidence="5" type="ORF">Poly41_25440</name>
</gene>
<dbReference type="OrthoDB" id="9802264at2"/>